<comment type="caution">
    <text evidence="1">The sequence shown here is derived from an EMBL/GenBank/DDBJ whole genome shotgun (WGS) entry which is preliminary data.</text>
</comment>
<reference evidence="1 2" key="1">
    <citation type="submission" date="2015-06" db="EMBL/GenBank/DDBJ databases">
        <title>Improved classification and identification of acetic acid bacteria using matrix-assisted laser desorption/ionization time-of-flight mass spectrometry; Gluconobacter nephelii and Gluconobacter uchimurae are later heterotypic synonyms of Gluconobacter japonicus and Gluconobacter oxydans, respectively.</title>
        <authorList>
            <person name="Li L."/>
            <person name="Cleenwerck I."/>
            <person name="De Vuyst L."/>
            <person name="Vandamme P."/>
        </authorList>
    </citation>
    <scope>NUCLEOTIDE SEQUENCE [LARGE SCALE GENOMIC DNA]</scope>
    <source>
        <strain evidence="1 2">LMG 23690</strain>
    </source>
</reference>
<dbReference type="AlphaFoldDB" id="A0A149U5C5"/>
<accession>A0A149U5C5</accession>
<dbReference type="EMBL" id="LHZU01000109">
    <property type="protein sequence ID" value="KXV60673.1"/>
    <property type="molecule type" value="Genomic_DNA"/>
</dbReference>
<organism evidence="1 2">
    <name type="scientific">Acetobacter senegalensis</name>
    <dbReference type="NCBI Taxonomy" id="446692"/>
    <lineage>
        <taxon>Bacteria</taxon>
        <taxon>Pseudomonadati</taxon>
        <taxon>Pseudomonadota</taxon>
        <taxon>Alphaproteobacteria</taxon>
        <taxon>Acetobacterales</taxon>
        <taxon>Acetobacteraceae</taxon>
        <taxon>Acetobacter</taxon>
    </lineage>
</organism>
<evidence type="ECO:0000313" key="2">
    <source>
        <dbReference type="Proteomes" id="UP000075360"/>
    </source>
</evidence>
<name>A0A149U5C5_9PROT</name>
<evidence type="ECO:0000313" key="1">
    <source>
        <dbReference type="EMBL" id="KXV60673.1"/>
    </source>
</evidence>
<dbReference type="Proteomes" id="UP000075360">
    <property type="component" value="Unassembled WGS sequence"/>
</dbReference>
<dbReference type="PATRIC" id="fig|446692.4.peg.3409"/>
<gene>
    <name evidence="1" type="ORF">AD948_04410</name>
</gene>
<protein>
    <submittedName>
        <fullName evidence="1">Uncharacterized protein</fullName>
    </submittedName>
</protein>
<proteinExistence type="predicted"/>
<sequence>MEPMMILYPRHRRGVTVVTLSGSIALLAQAPGGDSPRFIRARVSSLRTSGLMIVALFDGVPNIDPALEQEADMETAIKVVPHCEIVSVSARYAWPVEDAGLGEWFDRIQEGMSHF</sequence>